<feature type="domain" description="K+ potassium transporter C-terminal" evidence="14">
    <location>
        <begin position="491"/>
        <end position="640"/>
    </location>
</feature>
<feature type="transmembrane region" description="Helical" evidence="12">
    <location>
        <begin position="262"/>
        <end position="282"/>
    </location>
</feature>
<dbReference type="InterPro" id="IPR053951">
    <property type="entry name" value="K_trans_N"/>
</dbReference>
<dbReference type="GO" id="GO:0015293">
    <property type="term" value="F:symporter activity"/>
    <property type="evidence" value="ECO:0007669"/>
    <property type="project" value="UniProtKB-UniRule"/>
</dbReference>
<feature type="transmembrane region" description="Helical" evidence="12">
    <location>
        <begin position="412"/>
        <end position="434"/>
    </location>
</feature>
<proteinExistence type="inferred from homology"/>
<dbReference type="InParanoid" id="A0A5C7EGA5"/>
<evidence type="ECO:0000256" key="7">
    <source>
        <dbReference type="ARBA" id="ARBA00022847"/>
    </source>
</evidence>
<dbReference type="AlphaFoldDB" id="A0A5C7EGA5"/>
<feature type="transmembrane region" description="Helical" evidence="12">
    <location>
        <begin position="381"/>
        <end position="403"/>
    </location>
</feature>
<accession>A0A5C7EGA5</accession>
<keyword evidence="7 12" id="KW-0769">Symport</keyword>
<dbReference type="Pfam" id="PF22776">
    <property type="entry name" value="K_trans_C"/>
    <property type="match status" value="1"/>
</dbReference>
<comment type="caution">
    <text evidence="15">The sequence shown here is derived from an EMBL/GenBank/DDBJ whole genome shotgun (WGS) entry which is preliminary data.</text>
</comment>
<dbReference type="HAMAP" id="MF_01522">
    <property type="entry name" value="Kup"/>
    <property type="match status" value="1"/>
</dbReference>
<keyword evidence="9 12" id="KW-1133">Transmembrane helix</keyword>
<organism evidence="15 16">
    <name type="scientific">Pelomicrobium methylotrophicum</name>
    <dbReference type="NCBI Taxonomy" id="2602750"/>
    <lineage>
        <taxon>Bacteria</taxon>
        <taxon>Pseudomonadati</taxon>
        <taxon>Pseudomonadota</taxon>
        <taxon>Hydrogenophilia</taxon>
        <taxon>Hydrogenophilia incertae sedis</taxon>
        <taxon>Pelomicrobium</taxon>
    </lineage>
</organism>
<dbReference type="EMBL" id="VPFL01000036">
    <property type="protein sequence ID" value="TXF10314.1"/>
    <property type="molecule type" value="Genomic_DNA"/>
</dbReference>
<keyword evidence="10 12" id="KW-0406">Ion transport</keyword>
<evidence type="ECO:0000256" key="9">
    <source>
        <dbReference type="ARBA" id="ARBA00022989"/>
    </source>
</evidence>
<sequence>MSGIPEAPSPAMASAAPPVDRRRLMALAVAAVGVVYGDIGTSPLYTMREVFNGLHPLPVNPANVLGILSLIFWSLIIVVTLKYVVLMMRMDNQGEGGIMALTALVVKALGDEPRRRRILVALGLFGAALFYGDAMITPAISVLSAVEGLAVATPHLDPVVEPVAVAVLVVLFMLQRRGTAGVGALFGPVMMLWFSVIALLGLAQIVRAPQVLDALNPWYAVAFFAENRWQAYLALGAVVLAITGAEALYADMGHFGKRPIRLAWVGFVLPALLLNYYGQGALLLTQAEAARNPFYLLAPGWALYPLVALATAATVIASQAVISGAFSLTHQAIQLGYCPRLEVTHTSEREMGQIYMPWVNWALLAAVVALVLGFHSSSHLAAAYGIAVTATMATNSILLYVVLRHLWRWNRWVAGVLAGLLLAVDLGFFSANALKLFQGGWFPVVVGVVLFTLFSTWHRGRQLVFERLRAHELQLEPMLQSLKSNPPQRVPGTAVFLTSKPDTVPHALLHNLAHNKVLHERVVFLTVVTESVPRVSEERRVALEALADEFYRITVRYGFMDQPDIPAALARLRSHGLEFPPLETSYFLSRETLIPSLAKEGMALWRERLFATMARNAGSVTAYFRLPTHRVVELGTQIEL</sequence>
<evidence type="ECO:0000256" key="8">
    <source>
        <dbReference type="ARBA" id="ARBA00022958"/>
    </source>
</evidence>
<feature type="transmembrane region" description="Helical" evidence="12">
    <location>
        <begin position="65"/>
        <end position="85"/>
    </location>
</feature>
<protein>
    <recommendedName>
        <fullName evidence="12">Probable potassium transport system protein Kup</fullName>
    </recommendedName>
</protein>
<dbReference type="OrthoDB" id="5287832at2"/>
<dbReference type="PANTHER" id="PTHR30540">
    <property type="entry name" value="OSMOTIC STRESS POTASSIUM TRANSPORTER"/>
    <property type="match status" value="1"/>
</dbReference>
<dbReference type="InterPro" id="IPR053952">
    <property type="entry name" value="K_trans_C"/>
</dbReference>
<feature type="transmembrane region" description="Helical" evidence="12">
    <location>
        <begin position="186"/>
        <end position="209"/>
    </location>
</feature>
<evidence type="ECO:0000256" key="10">
    <source>
        <dbReference type="ARBA" id="ARBA00023065"/>
    </source>
</evidence>
<evidence type="ECO:0000259" key="14">
    <source>
        <dbReference type="Pfam" id="PF22776"/>
    </source>
</evidence>
<evidence type="ECO:0000256" key="2">
    <source>
        <dbReference type="ARBA" id="ARBA00007019"/>
    </source>
</evidence>
<comment type="similarity">
    <text evidence="2 12">Belongs to the HAK/KUP transporter (TC 2.A.72) family.</text>
</comment>
<keyword evidence="4 12" id="KW-1003">Cell membrane</keyword>
<dbReference type="Pfam" id="PF02705">
    <property type="entry name" value="K_trans"/>
    <property type="match status" value="1"/>
</dbReference>
<feature type="transmembrane region" description="Helical" evidence="12">
    <location>
        <begin position="358"/>
        <end position="375"/>
    </location>
</feature>
<gene>
    <name evidence="12" type="primary">kup</name>
    <name evidence="15" type="ORF">FR698_15750</name>
</gene>
<feature type="domain" description="K+ potassium transporter integral membrane" evidence="13">
    <location>
        <begin position="28"/>
        <end position="480"/>
    </location>
</feature>
<evidence type="ECO:0000256" key="5">
    <source>
        <dbReference type="ARBA" id="ARBA00022538"/>
    </source>
</evidence>
<dbReference type="FunCoup" id="A0A5C7EGA5">
    <property type="interactions" value="78"/>
</dbReference>
<evidence type="ECO:0000256" key="6">
    <source>
        <dbReference type="ARBA" id="ARBA00022692"/>
    </source>
</evidence>
<keyword evidence="8 12" id="KW-0630">Potassium</keyword>
<feature type="transmembrane region" description="Helical" evidence="12">
    <location>
        <begin position="302"/>
        <end position="326"/>
    </location>
</feature>
<dbReference type="Proteomes" id="UP000321201">
    <property type="component" value="Unassembled WGS sequence"/>
</dbReference>
<evidence type="ECO:0000256" key="1">
    <source>
        <dbReference type="ARBA" id="ARBA00004141"/>
    </source>
</evidence>
<name>A0A5C7EGA5_9PROT</name>
<dbReference type="GO" id="GO:0015079">
    <property type="term" value="F:potassium ion transmembrane transporter activity"/>
    <property type="evidence" value="ECO:0007669"/>
    <property type="project" value="UniProtKB-UniRule"/>
</dbReference>
<dbReference type="PANTHER" id="PTHR30540:SF79">
    <property type="entry name" value="LOW AFFINITY POTASSIUM TRANSPORT SYSTEM PROTEIN KUP"/>
    <property type="match status" value="1"/>
</dbReference>
<evidence type="ECO:0000313" key="15">
    <source>
        <dbReference type="EMBL" id="TXF10314.1"/>
    </source>
</evidence>
<feature type="transmembrane region" description="Helical" evidence="12">
    <location>
        <begin position="440"/>
        <end position="457"/>
    </location>
</feature>
<evidence type="ECO:0000313" key="16">
    <source>
        <dbReference type="Proteomes" id="UP000321201"/>
    </source>
</evidence>
<evidence type="ECO:0000259" key="13">
    <source>
        <dbReference type="Pfam" id="PF02705"/>
    </source>
</evidence>
<evidence type="ECO:0000256" key="4">
    <source>
        <dbReference type="ARBA" id="ARBA00022475"/>
    </source>
</evidence>
<dbReference type="InterPro" id="IPR023051">
    <property type="entry name" value="Kup"/>
</dbReference>
<keyword evidence="11 12" id="KW-0472">Membrane</keyword>
<comment type="catalytic activity">
    <reaction evidence="12">
        <text>K(+)(in) + H(+)(in) = K(+)(out) + H(+)(out)</text>
        <dbReference type="Rhea" id="RHEA:28490"/>
        <dbReference type="ChEBI" id="CHEBI:15378"/>
        <dbReference type="ChEBI" id="CHEBI:29103"/>
    </reaction>
</comment>
<evidence type="ECO:0000256" key="12">
    <source>
        <dbReference type="HAMAP-Rule" id="MF_01522"/>
    </source>
</evidence>
<comment type="function">
    <text evidence="12">Transport of potassium into the cell. Likely operates as a K(+):H(+) symporter.</text>
</comment>
<evidence type="ECO:0000256" key="11">
    <source>
        <dbReference type="ARBA" id="ARBA00023136"/>
    </source>
</evidence>
<dbReference type="InterPro" id="IPR003855">
    <property type="entry name" value="K+_transporter"/>
</dbReference>
<keyword evidence="3 12" id="KW-0813">Transport</keyword>
<keyword evidence="16" id="KW-1185">Reference proteome</keyword>
<reference evidence="15 16" key="1">
    <citation type="submission" date="2019-08" db="EMBL/GenBank/DDBJ databases">
        <title>Pelomicrobium methylotrophicum gen. nov., sp. nov. a moderately thermophilic, facultatively anaerobic, lithoautotrophic and methylotrophic bacterium isolated from a terrestrial mud volcano.</title>
        <authorList>
            <person name="Slobodkina G.B."/>
            <person name="Merkel A.Y."/>
            <person name="Slobodkin A.I."/>
        </authorList>
    </citation>
    <scope>NUCLEOTIDE SEQUENCE [LARGE SCALE GENOMIC DNA]</scope>
    <source>
        <strain evidence="15 16">SM250</strain>
    </source>
</reference>
<evidence type="ECO:0000256" key="3">
    <source>
        <dbReference type="ARBA" id="ARBA00022448"/>
    </source>
</evidence>
<keyword evidence="5 12" id="KW-0633">Potassium transport</keyword>
<feature type="transmembrane region" description="Helical" evidence="12">
    <location>
        <begin position="118"/>
        <end position="143"/>
    </location>
</feature>
<feature type="transmembrane region" description="Helical" evidence="12">
    <location>
        <begin position="155"/>
        <end position="174"/>
    </location>
</feature>
<feature type="transmembrane region" description="Helical" evidence="12">
    <location>
        <begin position="229"/>
        <end position="250"/>
    </location>
</feature>
<comment type="subcellular location">
    <subcellularLocation>
        <location evidence="12">Cell membrane</location>
        <topology evidence="12">Multi-pass membrane protein</topology>
    </subcellularLocation>
    <subcellularLocation>
        <location evidence="1">Membrane</location>
        <topology evidence="1">Multi-pass membrane protein</topology>
    </subcellularLocation>
</comment>
<keyword evidence="6 12" id="KW-0812">Transmembrane</keyword>
<dbReference type="GO" id="GO:0005886">
    <property type="term" value="C:plasma membrane"/>
    <property type="evidence" value="ECO:0007669"/>
    <property type="project" value="UniProtKB-SubCell"/>
</dbReference>